<gene>
    <name evidence="1" type="ORF">CLIB1423_01S08218</name>
</gene>
<dbReference type="AlphaFoldDB" id="A0A9P0VWE7"/>
<dbReference type="PANTHER" id="PTHR28048:SF1">
    <property type="entry name" value="ACR195WP"/>
    <property type="match status" value="1"/>
</dbReference>
<name>A0A9P0VWE7_9ASCO</name>
<dbReference type="PANTHER" id="PTHR28048">
    <property type="entry name" value="ACR195WP"/>
    <property type="match status" value="1"/>
</dbReference>
<organism evidence="1 2">
    <name type="scientific">[Candida] railenensis</name>
    <dbReference type="NCBI Taxonomy" id="45579"/>
    <lineage>
        <taxon>Eukaryota</taxon>
        <taxon>Fungi</taxon>
        <taxon>Dikarya</taxon>
        <taxon>Ascomycota</taxon>
        <taxon>Saccharomycotina</taxon>
        <taxon>Pichiomycetes</taxon>
        <taxon>Debaryomycetaceae</taxon>
        <taxon>Kurtzmaniella</taxon>
    </lineage>
</organism>
<protein>
    <submittedName>
        <fullName evidence="1">Uncharacterized protein, mitochondrial</fullName>
    </submittedName>
</protein>
<dbReference type="InterPro" id="IPR053092">
    <property type="entry name" value="Mitochondrial_unc_protein"/>
</dbReference>
<proteinExistence type="predicted"/>
<sequence>MSNILSVFNPSPSRDLAPSEADCLPCTLIQSVFAIGGGIYLNSSLPFTEGKENKIDFKKHPLWWQKSVRGIGILLIGLGAYRFGEVGQIVYKKKFE</sequence>
<dbReference type="EMBL" id="CAKXYY010000001">
    <property type="protein sequence ID" value="CAH2350354.1"/>
    <property type="molecule type" value="Genomic_DNA"/>
</dbReference>
<dbReference type="Proteomes" id="UP000837801">
    <property type="component" value="Unassembled WGS sequence"/>
</dbReference>
<accession>A0A9P0VWE7</accession>
<dbReference type="OrthoDB" id="4083608at2759"/>
<keyword evidence="2" id="KW-1185">Reference proteome</keyword>
<comment type="caution">
    <text evidence="1">The sequence shown here is derived from an EMBL/GenBank/DDBJ whole genome shotgun (WGS) entry which is preliminary data.</text>
</comment>
<evidence type="ECO:0000313" key="1">
    <source>
        <dbReference type="EMBL" id="CAH2350354.1"/>
    </source>
</evidence>
<reference evidence="1" key="1">
    <citation type="submission" date="2022-03" db="EMBL/GenBank/DDBJ databases">
        <authorList>
            <person name="Legras J.-L."/>
            <person name="Devillers H."/>
            <person name="Grondin C."/>
        </authorList>
    </citation>
    <scope>NUCLEOTIDE SEQUENCE</scope>
    <source>
        <strain evidence="1">CLIB 1423</strain>
    </source>
</reference>
<evidence type="ECO:0000313" key="2">
    <source>
        <dbReference type="Proteomes" id="UP000837801"/>
    </source>
</evidence>